<dbReference type="InterPro" id="IPR012337">
    <property type="entry name" value="RNaseH-like_sf"/>
</dbReference>
<dbReference type="InterPro" id="IPR010921">
    <property type="entry name" value="Trp_repressor/repl_initiator"/>
</dbReference>
<dbReference type="SUPFAM" id="SSF53098">
    <property type="entry name" value="Ribonuclease H-like"/>
    <property type="match status" value="1"/>
</dbReference>
<dbReference type="RefSeq" id="WP_011254600.1">
    <property type="nucleotide sequence ID" value="NC_006814.3"/>
</dbReference>
<evidence type="ECO:0000313" key="3">
    <source>
        <dbReference type="EMBL" id="AAV43668.1"/>
    </source>
</evidence>
<dbReference type="AlphaFoldDB" id="Q5FI06"/>
<dbReference type="BioCyc" id="LACI272621:G1G49-1822-MONOMER"/>
<proteinExistence type="predicted"/>
<dbReference type="InterPro" id="IPR025948">
    <property type="entry name" value="HTH-like_dom"/>
</dbReference>
<dbReference type="InterPro" id="IPR050900">
    <property type="entry name" value="Transposase_IS3/IS150/IS904"/>
</dbReference>
<dbReference type="GO" id="GO:0043565">
    <property type="term" value="F:sequence-specific DNA binding"/>
    <property type="evidence" value="ECO:0007669"/>
    <property type="project" value="InterPro"/>
</dbReference>
<dbReference type="PROSITE" id="PS50994">
    <property type="entry name" value="INTEGRASE"/>
    <property type="match status" value="1"/>
</dbReference>
<dbReference type="PATRIC" id="fig|272621.13.peg.1775"/>
<dbReference type="Gene3D" id="3.30.420.10">
    <property type="entry name" value="Ribonuclease H-like superfamily/Ribonuclease H"/>
    <property type="match status" value="1"/>
</dbReference>
<evidence type="ECO:0000259" key="2">
    <source>
        <dbReference type="PROSITE" id="PS50994"/>
    </source>
</evidence>
<feature type="domain" description="Integrase catalytic" evidence="2">
    <location>
        <begin position="294"/>
        <end position="458"/>
    </location>
</feature>
<dbReference type="InterPro" id="IPR036397">
    <property type="entry name" value="RNaseH_sf"/>
</dbReference>
<dbReference type="EMBL" id="CP000033">
    <property type="protein sequence ID" value="AAV43668.1"/>
    <property type="molecule type" value="Genomic_DNA"/>
</dbReference>
<evidence type="ECO:0000313" key="4">
    <source>
        <dbReference type="Proteomes" id="UP000006381"/>
    </source>
</evidence>
<dbReference type="Pfam" id="PF13333">
    <property type="entry name" value="rve_2"/>
    <property type="match status" value="1"/>
</dbReference>
<dbReference type="InterPro" id="IPR001584">
    <property type="entry name" value="Integrase_cat-core"/>
</dbReference>
<dbReference type="OrthoDB" id="9781005at2"/>
<dbReference type="STRING" id="272621.LBA1868"/>
<organism evidence="4">
    <name type="scientific">Lactobacillus acidophilus (strain ATCC 700396 / NCK56 / N2 / NCFM)</name>
    <dbReference type="NCBI Taxonomy" id="272621"/>
    <lineage>
        <taxon>Bacteria</taxon>
        <taxon>Bacillati</taxon>
        <taxon>Bacillota</taxon>
        <taxon>Bacilli</taxon>
        <taxon>Lactobacillales</taxon>
        <taxon>Lactobacillaceae</taxon>
        <taxon>Lactobacillus</taxon>
    </lineage>
</organism>
<dbReference type="PANTHER" id="PTHR46889">
    <property type="entry name" value="TRANSPOSASE INSF FOR INSERTION SEQUENCE IS3B-RELATED"/>
    <property type="match status" value="1"/>
</dbReference>
<dbReference type="Pfam" id="PF13276">
    <property type="entry name" value="HTH_21"/>
    <property type="match status" value="1"/>
</dbReference>
<dbReference type="Pfam" id="PF00665">
    <property type="entry name" value="rve"/>
    <property type="match status" value="1"/>
</dbReference>
<evidence type="ECO:0000256" key="1">
    <source>
        <dbReference type="ARBA" id="ARBA00002286"/>
    </source>
</evidence>
<comment type="function">
    <text evidence="1">Involved in the transposition of the insertion sequence.</text>
</comment>
<sequence>MSKLNKKQRLKIYNDWRNGNESLSVIASEIKLNRSTLQYMVNLIDRHGIEIYDKSKELFTKEFKEKAIVRSLTGNNSINQLSLDLGLRSNGILYNWIREYKKNGYNVVIKKKGRHSVHESEEAIPNIAQRFREADPATQRRKLEIAYRQCLRKKTKRLGSETSQEIAQAVTELRQEFKVSLDYIFTVLAQNKDLPLIARSTYYNIIKPKDKPKRKKPGFLSRMKEIFDYHQRRYGYRRVAMQLRKEGYAVTDRAVRYWMHKLKLKGRRRNKRKYSSYKGTIGKIAPNLIHRGFFAIRPNMKWYTDITEFHLNGQKLYLSPILDGCGGDIVSYSISRHPDMNLVMSMLNKAFAKHKALNACIFHTDQGCQYQSRVYQRALKLHGITQSMSRKGNSMDDGLMENFFGLLKTEMFYDQEYKYHNLEELTQAIEEYIKYYNNERIKSRLKGLTPIEYRDQALVS</sequence>
<protein>
    <submittedName>
        <fullName evidence="3">Transposase</fullName>
    </submittedName>
</protein>
<gene>
    <name evidence="3" type="ordered locus">LBA1868</name>
</gene>
<dbReference type="PANTHER" id="PTHR46889:SF5">
    <property type="entry name" value="INTEGRASE PROTEIN"/>
    <property type="match status" value="1"/>
</dbReference>
<dbReference type="GeneID" id="93290995"/>
<dbReference type="SUPFAM" id="SSF48295">
    <property type="entry name" value="TrpR-like"/>
    <property type="match status" value="1"/>
</dbReference>
<dbReference type="HOGENOM" id="CLU_027402_27_6_9"/>
<accession>Q5FI06</accession>
<dbReference type="eggNOG" id="COG2801">
    <property type="taxonomic scope" value="Bacteria"/>
</dbReference>
<dbReference type="NCBIfam" id="NF033516">
    <property type="entry name" value="transpos_IS3"/>
    <property type="match status" value="1"/>
</dbReference>
<dbReference type="GO" id="GO:0015074">
    <property type="term" value="P:DNA integration"/>
    <property type="evidence" value="ECO:0007669"/>
    <property type="project" value="InterPro"/>
</dbReference>
<keyword evidence="4" id="KW-1185">Reference proteome</keyword>
<dbReference type="Proteomes" id="UP000006381">
    <property type="component" value="Chromosome"/>
</dbReference>
<reference evidence="3 4" key="1">
    <citation type="journal article" date="2005" name="Proc. Natl. Acad. Sci. U.S.A.">
        <title>Complete genome sequence of the probiotic lactic acid bacterium Lactobacillus acidophilus NCFM.</title>
        <authorList>
            <person name="Altermann E."/>
            <person name="Russell W.M."/>
            <person name="Azcarate-Peril M.A."/>
            <person name="Barrangou R."/>
            <person name="Buck B.L."/>
            <person name="McAuliffe O."/>
            <person name="Souther N."/>
            <person name="Dobson A."/>
            <person name="Duong T."/>
            <person name="Callanan M."/>
            <person name="Lick S."/>
            <person name="Hamrick A."/>
            <person name="Cano R."/>
            <person name="Klaenhammer T.R."/>
        </authorList>
    </citation>
    <scope>NUCLEOTIDE SEQUENCE [LARGE SCALE GENOMIC DNA]</scope>
    <source>
        <strain evidence="4">ATCC 700396 / NCK56 / N2 / NCFM</strain>
    </source>
</reference>
<name>Q5FI06_LACAC</name>
<dbReference type="InterPro" id="IPR048020">
    <property type="entry name" value="Transpos_IS3"/>
</dbReference>
<dbReference type="KEGG" id="lac:LBA1868"/>